<organism evidence="1 2">
    <name type="scientific">Aspergillus oryzae (strain ATCC 42149 / RIB 40)</name>
    <name type="common">Yellow koji mold</name>
    <dbReference type="NCBI Taxonomy" id="510516"/>
    <lineage>
        <taxon>Eukaryota</taxon>
        <taxon>Fungi</taxon>
        <taxon>Dikarya</taxon>
        <taxon>Ascomycota</taxon>
        <taxon>Pezizomycotina</taxon>
        <taxon>Eurotiomycetes</taxon>
        <taxon>Eurotiomycetidae</taxon>
        <taxon>Eurotiales</taxon>
        <taxon>Aspergillaceae</taxon>
        <taxon>Aspergillus</taxon>
        <taxon>Aspergillus subgen. Circumdati</taxon>
    </lineage>
</organism>
<dbReference type="HOGENOM" id="CLU_120550_0_0_1"/>
<dbReference type="EMBL" id="AP007159">
    <property type="protein sequence ID" value="BAE59545.1"/>
    <property type="molecule type" value="Genomic_DNA"/>
</dbReference>
<dbReference type="GeneID" id="10100167"/>
<dbReference type="AlphaFoldDB" id="Q2UFX0"/>
<keyword evidence="2" id="KW-1185">Reference proteome</keyword>
<reference evidence="1 2" key="1">
    <citation type="journal article" date="2005" name="Nature">
        <title>Genome sequencing and analysis of Aspergillus oryzae.</title>
        <authorList>
            <person name="Machida M."/>
            <person name="Asai K."/>
            <person name="Sano M."/>
            <person name="Tanaka T."/>
            <person name="Kumagai T."/>
            <person name="Terai G."/>
            <person name="Kusumoto K."/>
            <person name="Arima T."/>
            <person name="Akita O."/>
            <person name="Kashiwagi Y."/>
            <person name="Abe K."/>
            <person name="Gomi K."/>
            <person name="Horiuchi H."/>
            <person name="Kitamoto K."/>
            <person name="Kobayashi T."/>
            <person name="Takeuchi M."/>
            <person name="Denning D.W."/>
            <person name="Galagan J.E."/>
            <person name="Nierman W.C."/>
            <person name="Yu J."/>
            <person name="Archer D.B."/>
            <person name="Bennett J.W."/>
            <person name="Bhatnagar D."/>
            <person name="Cleveland T.E."/>
            <person name="Fedorova N.D."/>
            <person name="Gotoh O."/>
            <person name="Horikawa H."/>
            <person name="Hosoyama A."/>
            <person name="Ichinomiya M."/>
            <person name="Igarashi R."/>
            <person name="Iwashita K."/>
            <person name="Juvvadi P.R."/>
            <person name="Kato M."/>
            <person name="Kato Y."/>
            <person name="Kin T."/>
            <person name="Kokubun A."/>
            <person name="Maeda H."/>
            <person name="Maeyama N."/>
            <person name="Maruyama J."/>
            <person name="Nagasaki H."/>
            <person name="Nakajima T."/>
            <person name="Oda K."/>
            <person name="Okada K."/>
            <person name="Paulsen I."/>
            <person name="Sakamoto K."/>
            <person name="Sawano T."/>
            <person name="Takahashi M."/>
            <person name="Takase K."/>
            <person name="Terabayashi Y."/>
            <person name="Wortman J."/>
            <person name="Yamada O."/>
            <person name="Yamagata Y."/>
            <person name="Anazawa H."/>
            <person name="Hata Y."/>
            <person name="Koide Y."/>
            <person name="Komori T."/>
            <person name="Koyama Y."/>
            <person name="Minetoki T."/>
            <person name="Suharnan S."/>
            <person name="Tanaka A."/>
            <person name="Isono K."/>
            <person name="Kuhara S."/>
            <person name="Ogasawara N."/>
            <person name="Kikuchi H."/>
        </authorList>
    </citation>
    <scope>NUCLEOTIDE SEQUENCE [LARGE SCALE GENOMIC DNA]</scope>
    <source>
        <strain evidence="2">ATCC 42149 / RIB 40</strain>
    </source>
</reference>
<dbReference type="EMBL" id="BA000051">
    <property type="protein sequence ID" value="BAE59545.1"/>
    <property type="molecule type" value="Genomic_DNA"/>
</dbReference>
<sequence>MRTARRNSWEQGIRINYVAPWYTSPFPFSFAANQMEAYIKSAIRSPTYEAELISKGVEFAPQEDVAKCFMRIATDRSINGHSLMITPASVAKEGFMDIDMDDYTEGYFKRTQDVQLRIIEDQWVEGWEKGRTAEGGKKP</sequence>
<proteinExistence type="predicted"/>
<dbReference type="Proteomes" id="UP000006564">
    <property type="component" value="Chromosome 3"/>
</dbReference>
<accession>Q2UFX0</accession>
<dbReference type="KEGG" id="aor:AO090026000047"/>
<evidence type="ECO:0000313" key="2">
    <source>
        <dbReference type="Proteomes" id="UP000006564"/>
    </source>
</evidence>
<evidence type="ECO:0000313" key="1">
    <source>
        <dbReference type="EMBL" id="BAE59545.1"/>
    </source>
</evidence>
<dbReference type="RefSeq" id="XP_023090868.1">
    <property type="nucleotide sequence ID" value="XM_023236253.1"/>
</dbReference>
<name>Q2UFX0_ASPOR</name>
<gene>
    <name evidence="1" type="ORF">AO090026000047</name>
</gene>
<protein>
    <submittedName>
        <fullName evidence="1">DNA, SC026</fullName>
    </submittedName>
</protein>